<evidence type="ECO:0000256" key="8">
    <source>
        <dbReference type="ARBA" id="ARBA00048428"/>
    </source>
</evidence>
<organism evidence="10">
    <name type="scientific">hydrothermal vent metagenome</name>
    <dbReference type="NCBI Taxonomy" id="652676"/>
    <lineage>
        <taxon>unclassified sequences</taxon>
        <taxon>metagenomes</taxon>
        <taxon>ecological metagenomes</taxon>
    </lineage>
</organism>
<evidence type="ECO:0000313" key="10">
    <source>
        <dbReference type="EMBL" id="VAX19482.1"/>
    </source>
</evidence>
<reference evidence="10" key="1">
    <citation type="submission" date="2018-06" db="EMBL/GenBank/DDBJ databases">
        <authorList>
            <person name="Zhirakovskaya E."/>
        </authorList>
    </citation>
    <scope>NUCLEOTIDE SEQUENCE</scope>
</reference>
<dbReference type="AlphaFoldDB" id="A0A3B1BUR0"/>
<evidence type="ECO:0000256" key="2">
    <source>
        <dbReference type="ARBA" id="ARBA00022691"/>
    </source>
</evidence>
<keyword evidence="1" id="KW-0808">Transferase</keyword>
<dbReference type="EC" id="2.1.1.137" evidence="4"/>
<evidence type="ECO:0000256" key="6">
    <source>
        <dbReference type="ARBA" id="ARBA00047941"/>
    </source>
</evidence>
<feature type="domain" description="Methyltransferase" evidence="9">
    <location>
        <begin position="109"/>
        <end position="260"/>
    </location>
</feature>
<protein>
    <recommendedName>
        <fullName evidence="5">Arsenite methyltransferase</fullName>
        <ecNumber evidence="4">2.1.1.137</ecNumber>
    </recommendedName>
</protein>
<keyword evidence="2" id="KW-0949">S-adenosyl-L-methionine</keyword>
<dbReference type="InterPro" id="IPR029063">
    <property type="entry name" value="SAM-dependent_MTases_sf"/>
</dbReference>
<dbReference type="PANTHER" id="PTHR43675">
    <property type="entry name" value="ARSENITE METHYLTRANSFERASE"/>
    <property type="match status" value="1"/>
</dbReference>
<evidence type="ECO:0000259" key="9">
    <source>
        <dbReference type="Pfam" id="PF13847"/>
    </source>
</evidence>
<dbReference type="Gene3D" id="3.40.5.100">
    <property type="match status" value="1"/>
</dbReference>
<name>A0A3B1BUR0_9ZZZZ</name>
<dbReference type="InterPro" id="IPR025714">
    <property type="entry name" value="Methyltranfer_dom"/>
</dbReference>
<dbReference type="InterPro" id="IPR026669">
    <property type="entry name" value="Arsenite_MeTrfase-like"/>
</dbReference>
<proteinExistence type="inferred from homology"/>
<comment type="catalytic activity">
    <reaction evidence="8">
        <text>arsenic triglutathione + 3 [thioredoxin]-dithiol + 3 S-adenosyl-L-methionine = trimethylarsine + 3 [thioredoxin]-disulfide + 3 glutathione + 3 S-adenosyl-L-homocysteine + 3 H(+)</text>
        <dbReference type="Rhea" id="RHEA:69432"/>
        <dbReference type="Rhea" id="RHEA-COMP:10698"/>
        <dbReference type="Rhea" id="RHEA-COMP:10700"/>
        <dbReference type="ChEBI" id="CHEBI:15378"/>
        <dbReference type="ChEBI" id="CHEBI:27130"/>
        <dbReference type="ChEBI" id="CHEBI:29950"/>
        <dbReference type="ChEBI" id="CHEBI:50058"/>
        <dbReference type="ChEBI" id="CHEBI:57856"/>
        <dbReference type="ChEBI" id="CHEBI:57925"/>
        <dbReference type="ChEBI" id="CHEBI:59789"/>
        <dbReference type="ChEBI" id="CHEBI:183640"/>
        <dbReference type="EC" id="2.1.1.137"/>
    </reaction>
</comment>
<dbReference type="Gene3D" id="3.40.50.150">
    <property type="entry name" value="Vaccinia Virus protein VP39"/>
    <property type="match status" value="1"/>
</dbReference>
<gene>
    <name evidence="10" type="ORF">MNBD_NITROSPINAE02-926</name>
</gene>
<evidence type="ECO:0000256" key="1">
    <source>
        <dbReference type="ARBA" id="ARBA00022679"/>
    </source>
</evidence>
<dbReference type="PANTHER" id="PTHR43675:SF8">
    <property type="entry name" value="ARSENITE METHYLTRANSFERASE"/>
    <property type="match status" value="1"/>
</dbReference>
<dbReference type="CDD" id="cd02440">
    <property type="entry name" value="AdoMet_MTases"/>
    <property type="match status" value="1"/>
</dbReference>
<comment type="similarity">
    <text evidence="3">Belongs to the methyltransferase superfamily. Arsenite methyltransferase family.</text>
</comment>
<dbReference type="EMBL" id="UOGE01000046">
    <property type="protein sequence ID" value="VAX19482.1"/>
    <property type="molecule type" value="Genomic_DNA"/>
</dbReference>
<evidence type="ECO:0000256" key="5">
    <source>
        <dbReference type="ARBA" id="ARBA00034545"/>
    </source>
</evidence>
<dbReference type="SUPFAM" id="SSF53335">
    <property type="entry name" value="S-adenosyl-L-methionine-dependent methyltransferases"/>
    <property type="match status" value="1"/>
</dbReference>
<comment type="catalytic activity">
    <reaction evidence="7">
        <text>arsenic triglutathione + 2 [thioredoxin]-dithiol + 2 S-adenosyl-L-methionine + H2O = dimethylarsinous acid + 2 [thioredoxin]-disulfide + 3 glutathione + 2 S-adenosyl-L-homocysteine + 2 H(+)</text>
        <dbReference type="Rhea" id="RHEA:69464"/>
        <dbReference type="Rhea" id="RHEA-COMP:10698"/>
        <dbReference type="Rhea" id="RHEA-COMP:10700"/>
        <dbReference type="ChEBI" id="CHEBI:15377"/>
        <dbReference type="ChEBI" id="CHEBI:15378"/>
        <dbReference type="ChEBI" id="CHEBI:23808"/>
        <dbReference type="ChEBI" id="CHEBI:29950"/>
        <dbReference type="ChEBI" id="CHEBI:50058"/>
        <dbReference type="ChEBI" id="CHEBI:57856"/>
        <dbReference type="ChEBI" id="CHEBI:57925"/>
        <dbReference type="ChEBI" id="CHEBI:59789"/>
        <dbReference type="ChEBI" id="CHEBI:183640"/>
        <dbReference type="EC" id="2.1.1.137"/>
    </reaction>
</comment>
<dbReference type="Pfam" id="PF13847">
    <property type="entry name" value="Methyltransf_31"/>
    <property type="match status" value="1"/>
</dbReference>
<evidence type="ECO:0000256" key="4">
    <source>
        <dbReference type="ARBA" id="ARBA00034521"/>
    </source>
</evidence>
<dbReference type="GO" id="GO:0030791">
    <property type="term" value="F:arsenite methyltransferase activity"/>
    <property type="evidence" value="ECO:0007669"/>
    <property type="project" value="UniProtKB-EC"/>
</dbReference>
<evidence type="ECO:0000256" key="3">
    <source>
        <dbReference type="ARBA" id="ARBA00034487"/>
    </source>
</evidence>
<accession>A0A3B1BUR0</accession>
<comment type="catalytic activity">
    <reaction evidence="6">
        <text>arsenic triglutathione + [thioredoxin]-dithiol + S-adenosyl-L-methionine + 2 H2O = methylarsonous acid + [thioredoxin]-disulfide + 3 glutathione + S-adenosyl-L-homocysteine + H(+)</text>
        <dbReference type="Rhea" id="RHEA:69460"/>
        <dbReference type="Rhea" id="RHEA-COMP:10698"/>
        <dbReference type="Rhea" id="RHEA-COMP:10700"/>
        <dbReference type="ChEBI" id="CHEBI:15377"/>
        <dbReference type="ChEBI" id="CHEBI:15378"/>
        <dbReference type="ChEBI" id="CHEBI:17826"/>
        <dbReference type="ChEBI" id="CHEBI:29950"/>
        <dbReference type="ChEBI" id="CHEBI:50058"/>
        <dbReference type="ChEBI" id="CHEBI:57856"/>
        <dbReference type="ChEBI" id="CHEBI:57925"/>
        <dbReference type="ChEBI" id="CHEBI:59789"/>
        <dbReference type="ChEBI" id="CHEBI:183640"/>
        <dbReference type="EC" id="2.1.1.137"/>
    </reaction>
</comment>
<sequence length="382" mass="42336">MAQALPGLPLLYYRLLLCVEITRLAFRQNFSPPAATLWYNLNPKFINCLAGGMKESVQDFYGNQVQKTEDLDFDACCIADYDPGLLEPLTDEVKSRQYGCGSPIPDLISGLTALDLGCGAGTDVFIAAQLVGPAGKVIGIDYTDAQLEVARRNVAPIMENLGYDRPNVNFMKGEIEAIDLPDNSIDCVISNCVINLSTDKAAVFQEIHRVLKPGGEFLIADIVADRRIPHKLRENEKLYSECLTGADYEGDFTRRMAKAGFNDVRQTSRRRVKDVIESIRFISITYRGFKIELEEHCEDFGQVAVYKGTIPEKPDFYSLDMGHLFTSGLAQRICKNTADILKQSRLAPYFHISDEISHLGRFDCSPGATADAGDEETTVACC</sequence>
<evidence type="ECO:0000256" key="7">
    <source>
        <dbReference type="ARBA" id="ARBA00047943"/>
    </source>
</evidence>